<evidence type="ECO:0000313" key="2">
    <source>
        <dbReference type="EMBL" id="MBC3879902.1"/>
    </source>
</evidence>
<gene>
    <name evidence="2" type="ORF">H8K36_00810</name>
</gene>
<sequence>MKQYTKLLSALLVLSGALSISTSVAASPYEALKKSGKAKVAKAAPTKVAEAEETEPEIQHDRNVEYKCELGASITTYTHPTDDQIIAMRWKNRLYKLTKVETSTGAKRFENDKAGLVWIDIPAKALLLDSRRGQQLANECKSNLTTMTAEVDAKTPTRVK</sequence>
<comment type="caution">
    <text evidence="2">The sequence shown here is derived from an EMBL/GenBank/DDBJ whole genome shotgun (WGS) entry which is preliminary data.</text>
</comment>
<feature type="signal peptide" evidence="1">
    <location>
        <begin position="1"/>
        <end position="25"/>
    </location>
</feature>
<dbReference type="Gene3D" id="2.40.128.200">
    <property type="match status" value="1"/>
</dbReference>
<keyword evidence="3" id="KW-1185">Reference proteome</keyword>
<dbReference type="RefSeq" id="WP_186915540.1">
    <property type="nucleotide sequence ID" value="NZ_JACOFZ010000001.1"/>
</dbReference>
<evidence type="ECO:0000313" key="3">
    <source>
        <dbReference type="Proteomes" id="UP000627446"/>
    </source>
</evidence>
<reference evidence="2" key="1">
    <citation type="submission" date="2020-08" db="EMBL/GenBank/DDBJ databases">
        <title>Novel species isolated from subtropical streams in China.</title>
        <authorList>
            <person name="Lu H."/>
        </authorList>
    </citation>
    <scope>NUCLEOTIDE SEQUENCE</scope>
    <source>
        <strain evidence="2">LX22W</strain>
    </source>
</reference>
<keyword evidence="1" id="KW-0732">Signal</keyword>
<dbReference type="EMBL" id="JACOFZ010000001">
    <property type="protein sequence ID" value="MBC3879902.1"/>
    <property type="molecule type" value="Genomic_DNA"/>
</dbReference>
<dbReference type="InterPro" id="IPR036328">
    <property type="entry name" value="MliC_sf"/>
</dbReference>
<dbReference type="Proteomes" id="UP000627446">
    <property type="component" value="Unassembled WGS sequence"/>
</dbReference>
<evidence type="ECO:0000256" key="1">
    <source>
        <dbReference type="SAM" id="SignalP"/>
    </source>
</evidence>
<dbReference type="AlphaFoldDB" id="A0A923KS26"/>
<feature type="chain" id="PRO_5037456781" evidence="1">
    <location>
        <begin position="26"/>
        <end position="160"/>
    </location>
</feature>
<accession>A0A923KS26</accession>
<proteinExistence type="predicted"/>
<organism evidence="2 3">
    <name type="scientific">Undibacterium nitidum</name>
    <dbReference type="NCBI Taxonomy" id="2762298"/>
    <lineage>
        <taxon>Bacteria</taxon>
        <taxon>Pseudomonadati</taxon>
        <taxon>Pseudomonadota</taxon>
        <taxon>Betaproteobacteria</taxon>
        <taxon>Burkholderiales</taxon>
        <taxon>Oxalobacteraceae</taxon>
        <taxon>Undibacterium</taxon>
    </lineage>
</organism>
<protein>
    <submittedName>
        <fullName evidence="2">Uncharacterized protein</fullName>
    </submittedName>
</protein>
<name>A0A923KS26_9BURK</name>